<sequence>MNKLSKALCAACGSALLYAGIAQADHGEISFSGQVLAPTCIVNGGNGNLPVSLPDVNATLLSRPGQVAGQTSFQLRLTNCAPTVSRVSTYFEPGPSISPEGRLIVDAGGSRNVQIELLNSSLAPMDLLAAKRSQRSQLVQVVGGNATLDYHARYYATGAATPGLVSTRVQYSLDYL</sequence>
<proteinExistence type="inferred from homology"/>
<accession>A0A1B2F2R6</accession>
<dbReference type="InterPro" id="IPR036937">
    <property type="entry name" value="Adhesion_dom_fimbrial_sf"/>
</dbReference>
<evidence type="ECO:0000256" key="2">
    <source>
        <dbReference type="ARBA" id="ARBA00006671"/>
    </source>
</evidence>
<feature type="chain" id="PRO_5008536730" evidence="5">
    <location>
        <begin position="25"/>
        <end position="176"/>
    </location>
</feature>
<protein>
    <submittedName>
        <fullName evidence="6">Laminin-binding fimbrial subunit ElfA</fullName>
    </submittedName>
</protein>
<evidence type="ECO:0000256" key="5">
    <source>
        <dbReference type="SAM" id="SignalP"/>
    </source>
</evidence>
<dbReference type="InterPro" id="IPR008966">
    <property type="entry name" value="Adhesion_dom_sf"/>
</dbReference>
<dbReference type="PANTHER" id="PTHR33420">
    <property type="entry name" value="FIMBRIAL SUBUNIT ELFA-RELATED"/>
    <property type="match status" value="1"/>
</dbReference>
<dbReference type="PANTHER" id="PTHR33420:SF3">
    <property type="entry name" value="FIMBRIAL SUBUNIT ELFA"/>
    <property type="match status" value="1"/>
</dbReference>
<comment type="similarity">
    <text evidence="2">Belongs to the fimbrial protein family.</text>
</comment>
<name>A0A1B2F2R6_PSEPU</name>
<evidence type="ECO:0000256" key="4">
    <source>
        <dbReference type="ARBA" id="ARBA00023263"/>
    </source>
</evidence>
<reference evidence="6" key="1">
    <citation type="submission" date="2016-07" db="EMBL/GenBank/DDBJ databases">
        <title>New class B carbapenemase carried by novel plasmid in Pseudomonas putida enviromental strain in eastern Amazonia.</title>
        <authorList>
            <person name="Souza C.O."/>
            <person name="Lima K.V."/>
            <person name="Brasiliense D.M."/>
            <person name="Perez-Chaparro P.J."/>
            <person name="Mamizuka E.M."/>
            <person name="Lima M.O."/>
            <person name="Lima L.N."/>
            <person name="McCulloch J.A."/>
        </authorList>
    </citation>
    <scope>NUCLEOTIDE SEQUENCE [LARGE SCALE GENOMIC DNA]</scope>
    <source>
        <strain evidence="6">IEC33019</strain>
    </source>
</reference>
<dbReference type="InterPro" id="IPR039458">
    <property type="entry name" value="FimA-like"/>
</dbReference>
<evidence type="ECO:0000256" key="3">
    <source>
        <dbReference type="ARBA" id="ARBA00022729"/>
    </source>
</evidence>
<dbReference type="RefSeq" id="WP_070091598.1">
    <property type="nucleotide sequence ID" value="NZ_CP016634.1"/>
</dbReference>
<dbReference type="AlphaFoldDB" id="A0A1B2F2R6"/>
<dbReference type="GO" id="GO:0043709">
    <property type="term" value="P:cell adhesion involved in single-species biofilm formation"/>
    <property type="evidence" value="ECO:0007669"/>
    <property type="project" value="TreeGrafter"/>
</dbReference>
<dbReference type="EMBL" id="CP016634">
    <property type="protein sequence ID" value="ANY86522.1"/>
    <property type="molecule type" value="Genomic_DNA"/>
</dbReference>
<feature type="signal peptide" evidence="5">
    <location>
        <begin position="1"/>
        <end position="24"/>
    </location>
</feature>
<dbReference type="Gene3D" id="2.60.40.1090">
    <property type="entry name" value="Fimbrial-type adhesion domain"/>
    <property type="match status" value="1"/>
</dbReference>
<evidence type="ECO:0000313" key="6">
    <source>
        <dbReference type="EMBL" id="ANY86522.1"/>
    </source>
</evidence>
<gene>
    <name evidence="6" type="primary">elfA</name>
    <name evidence="6" type="ORF">IEC33019_0947</name>
</gene>
<evidence type="ECO:0000256" key="1">
    <source>
        <dbReference type="ARBA" id="ARBA00004561"/>
    </source>
</evidence>
<comment type="subcellular location">
    <subcellularLocation>
        <location evidence="1">Fimbrium</location>
    </subcellularLocation>
</comment>
<dbReference type="SUPFAM" id="SSF49401">
    <property type="entry name" value="Bacterial adhesins"/>
    <property type="match status" value="1"/>
</dbReference>
<keyword evidence="3 5" id="KW-0732">Signal</keyword>
<keyword evidence="4" id="KW-0281">Fimbrium</keyword>
<organism evidence="6">
    <name type="scientific">Pseudomonas putida</name>
    <name type="common">Arthrobacter siderocapsulatus</name>
    <dbReference type="NCBI Taxonomy" id="303"/>
    <lineage>
        <taxon>Bacteria</taxon>
        <taxon>Pseudomonadati</taxon>
        <taxon>Pseudomonadota</taxon>
        <taxon>Gammaproteobacteria</taxon>
        <taxon>Pseudomonadales</taxon>
        <taxon>Pseudomonadaceae</taxon>
        <taxon>Pseudomonas</taxon>
    </lineage>
</organism>
<dbReference type="InterPro" id="IPR050263">
    <property type="entry name" value="Bact_Fimbrial_Adh_Pro"/>
</dbReference>
<dbReference type="GO" id="GO:0009289">
    <property type="term" value="C:pilus"/>
    <property type="evidence" value="ECO:0007669"/>
    <property type="project" value="UniProtKB-SubCell"/>
</dbReference>
<dbReference type="Pfam" id="PF16970">
    <property type="entry name" value="FimA"/>
    <property type="match status" value="1"/>
</dbReference>